<dbReference type="EMBL" id="JAVFHQ010000019">
    <property type="protein sequence ID" value="KAK4545508.1"/>
    <property type="molecule type" value="Genomic_DNA"/>
</dbReference>
<feature type="compositionally biased region" description="Polar residues" evidence="1">
    <location>
        <begin position="115"/>
        <end position="124"/>
    </location>
</feature>
<keyword evidence="2" id="KW-0812">Transmembrane</keyword>
<organism evidence="3 4">
    <name type="scientific">Oleoguttula mirabilis</name>
    <dbReference type="NCBI Taxonomy" id="1507867"/>
    <lineage>
        <taxon>Eukaryota</taxon>
        <taxon>Fungi</taxon>
        <taxon>Dikarya</taxon>
        <taxon>Ascomycota</taxon>
        <taxon>Pezizomycotina</taxon>
        <taxon>Dothideomycetes</taxon>
        <taxon>Dothideomycetidae</taxon>
        <taxon>Mycosphaerellales</taxon>
        <taxon>Teratosphaeriaceae</taxon>
        <taxon>Oleoguttula</taxon>
    </lineage>
</organism>
<feature type="compositionally biased region" description="Low complexity" evidence="1">
    <location>
        <begin position="506"/>
        <end position="516"/>
    </location>
</feature>
<feature type="compositionally biased region" description="Basic residues" evidence="1">
    <location>
        <begin position="661"/>
        <end position="670"/>
    </location>
</feature>
<feature type="compositionally biased region" description="Basic and acidic residues" evidence="1">
    <location>
        <begin position="860"/>
        <end position="874"/>
    </location>
</feature>
<feature type="region of interest" description="Disordered" evidence="1">
    <location>
        <begin position="765"/>
        <end position="889"/>
    </location>
</feature>
<evidence type="ECO:0000256" key="1">
    <source>
        <dbReference type="SAM" id="MobiDB-lite"/>
    </source>
</evidence>
<evidence type="ECO:0000256" key="2">
    <source>
        <dbReference type="SAM" id="Phobius"/>
    </source>
</evidence>
<feature type="region of interest" description="Disordered" evidence="1">
    <location>
        <begin position="649"/>
        <end position="749"/>
    </location>
</feature>
<feature type="compositionally biased region" description="Basic and acidic residues" evidence="1">
    <location>
        <begin position="811"/>
        <end position="823"/>
    </location>
</feature>
<feature type="compositionally biased region" description="Polar residues" evidence="1">
    <location>
        <begin position="683"/>
        <end position="706"/>
    </location>
</feature>
<feature type="compositionally biased region" description="Low complexity" evidence="1">
    <location>
        <begin position="172"/>
        <end position="181"/>
    </location>
</feature>
<feature type="region of interest" description="Disordered" evidence="1">
    <location>
        <begin position="1"/>
        <end position="245"/>
    </location>
</feature>
<feature type="compositionally biased region" description="Basic and acidic residues" evidence="1">
    <location>
        <begin position="46"/>
        <end position="59"/>
    </location>
</feature>
<gene>
    <name evidence="3" type="ORF">LTR36_002858</name>
</gene>
<accession>A0AAV9JKM2</accession>
<dbReference type="PANTHER" id="PTHR38426:SF1">
    <property type="entry name" value="MAINTENANCE OF TELOMERE CAPPING PROTEIN 4"/>
    <property type="match status" value="1"/>
</dbReference>
<keyword evidence="4" id="KW-1185">Reference proteome</keyword>
<protein>
    <submittedName>
        <fullName evidence="3">Uncharacterized protein</fullName>
    </submittedName>
</protein>
<dbReference type="PANTHER" id="PTHR38426">
    <property type="entry name" value="MAINTENANCE OF TELOMERE CAPPING PROTEIN 4"/>
    <property type="match status" value="1"/>
</dbReference>
<sequence>MSSQGKPASSSPNSGPPAAIDVSFARIADQSGESSSSKRSNGSARHSQELEAAGEQKQERRGHRARHSGGFLLDTAFANGQPPGAVAADRHGKRKAQDGRLHVDKRRLGGPRLSVESSHASSPLSREVSADQANAERDWTQPSSRPVSMDPAQLVQMALNLSESRRRHVSGPLQLQSPSSPRDIRRISGAATRYGTVRSRSSGGRRASYTNDGPSQPSPSPRRSGTAEAEERERASDVPDVGVLEVPSDFTPATLSRAEKARNYFELASEHRRLLQHLPPLKTDANAPGNHTFISTSSPHSAHPEITRVPSYLDNKHELGRKYNPLQALRNRRLRARERRPLTAPPEAWQDIEKVALWIGDVEAATDHLQYRSVPDRVRLPSFAGEREDVADSRASSKNHRRTDTASSITTRPENGWSIEPCELLADTYWTEKDDNKSSIENRNGNPIFPARTRFSLEQPRHSADTTRTAMEDDKAGNGADNLSFTKKANRRSLLLPKRHKRLTRSRSPSMTSVSSDEGRTPPVVAYGSEDGEENIGPLERHMQQMIAKDEKGELSSPDLVSPDHWESSHTQFPVLRADHGRSRRDTLSQGNGRLSVDTARAPHKRAKSADGRVGVGNRALLSKEDLSAADSGSPKFLPSIGMDLISPSAEWPSPKEQKSRLHKLPFIRSHSKDRNNIERTDFANTSDNKPSSNGVSDPRSSQDSARPSFVQRHRTTESLSSSLRRQTTNTGSNGSIKEPGSTIGRFFKGGRIGDIVRNESSSLGDRFRNRERSDEAAGSGLPVPDGNEIEDVDPRDNTRPVIVVDDDSDNDHGDDTERDKAKPRYNLQNLPSFISPRGRGRAEMPMTTSSDPIAQQQRAQREAGRSPRFDRLAPPRINLPTDDDASSPDLVADSLLNDKRKSYGFLETGPQPSSRASLVSFDSSGDGVGVARDSRLSKLKSGGQRHWSISDRLQPEQASTKVAMRDVARVRALLLSSGIKAREIQRRANTPRDDPLPVMKKVAEFVGQNFGAVPRMQEHLVASRALSDKLSSTLSDYEGTLERFQSVSARSLAAELDDLQRKAVDQLTKLVHETSDDADAFVVELTTKQPQDIKRVDDAIDDMLRERRRQFRLLRRAGFKLLEWLVLGIMWWVWFLVVLFNTARRVVVGIARFLRWLFWF</sequence>
<evidence type="ECO:0000313" key="4">
    <source>
        <dbReference type="Proteomes" id="UP001324427"/>
    </source>
</evidence>
<dbReference type="AlphaFoldDB" id="A0AAV9JKM2"/>
<feature type="region of interest" description="Disordered" evidence="1">
    <location>
        <begin position="385"/>
        <end position="415"/>
    </location>
</feature>
<feature type="compositionally biased region" description="Basic and acidic residues" evidence="1">
    <location>
        <begin position="671"/>
        <end position="682"/>
    </location>
</feature>
<feature type="compositionally biased region" description="Low complexity" evidence="1">
    <location>
        <begin position="7"/>
        <end position="19"/>
    </location>
</feature>
<feature type="region of interest" description="Disordered" evidence="1">
    <location>
        <begin position="573"/>
        <end position="613"/>
    </location>
</feature>
<comment type="caution">
    <text evidence="3">The sequence shown here is derived from an EMBL/GenBank/DDBJ whole genome shotgun (WGS) entry which is preliminary data.</text>
</comment>
<feature type="compositionally biased region" description="Basic and acidic residues" evidence="1">
    <location>
        <begin position="766"/>
        <end position="776"/>
    </location>
</feature>
<feature type="compositionally biased region" description="Basic and acidic residues" evidence="1">
    <location>
        <begin position="459"/>
        <end position="476"/>
    </location>
</feature>
<evidence type="ECO:0000313" key="3">
    <source>
        <dbReference type="EMBL" id="KAK4545508.1"/>
    </source>
</evidence>
<feature type="compositionally biased region" description="Low complexity" evidence="1">
    <location>
        <begin position="198"/>
        <end position="208"/>
    </location>
</feature>
<feature type="transmembrane region" description="Helical" evidence="2">
    <location>
        <begin position="1122"/>
        <end position="1144"/>
    </location>
</feature>
<keyword evidence="2" id="KW-0472">Membrane</keyword>
<proteinExistence type="predicted"/>
<dbReference type="InterPro" id="IPR038769">
    <property type="entry name" value="MTC4"/>
</dbReference>
<feature type="region of interest" description="Disordered" evidence="1">
    <location>
        <begin position="458"/>
        <end position="533"/>
    </location>
</feature>
<keyword evidence="2" id="KW-1133">Transmembrane helix</keyword>
<feature type="compositionally biased region" description="Basic and acidic residues" evidence="1">
    <location>
        <begin position="577"/>
        <end position="587"/>
    </location>
</feature>
<reference evidence="3 4" key="1">
    <citation type="submission" date="2021-11" db="EMBL/GenBank/DDBJ databases">
        <title>Black yeast isolated from Biological Soil Crust.</title>
        <authorList>
            <person name="Kurbessoian T."/>
        </authorList>
    </citation>
    <scope>NUCLEOTIDE SEQUENCE [LARGE SCALE GENOMIC DNA]</scope>
    <source>
        <strain evidence="3 4">CCFEE 5522</strain>
    </source>
</reference>
<feature type="compositionally biased region" description="Low complexity" evidence="1">
    <location>
        <begin position="718"/>
        <end position="729"/>
    </location>
</feature>
<feature type="compositionally biased region" description="Low complexity" evidence="1">
    <location>
        <begin position="31"/>
        <end position="45"/>
    </location>
</feature>
<name>A0AAV9JKM2_9PEZI</name>
<dbReference type="Proteomes" id="UP001324427">
    <property type="component" value="Unassembled WGS sequence"/>
</dbReference>